<reference evidence="1 2" key="1">
    <citation type="submission" date="2020-08" db="EMBL/GenBank/DDBJ databases">
        <title>Functional genomics of gut bacteria from endangered species of beetles.</title>
        <authorList>
            <person name="Carlos-Shanley C."/>
        </authorList>
    </citation>
    <scope>NUCLEOTIDE SEQUENCE [LARGE SCALE GENOMIC DNA]</scope>
    <source>
        <strain evidence="1 2">S00151</strain>
    </source>
</reference>
<accession>A0A840KEC3</accession>
<protein>
    <submittedName>
        <fullName evidence="1">Uncharacterized protein</fullName>
    </submittedName>
</protein>
<comment type="caution">
    <text evidence="1">The sequence shown here is derived from an EMBL/GenBank/DDBJ whole genome shotgun (WGS) entry which is preliminary data.</text>
</comment>
<gene>
    <name evidence="1" type="ORF">HNP38_002832</name>
</gene>
<dbReference type="Proteomes" id="UP000592180">
    <property type="component" value="Unassembled WGS sequence"/>
</dbReference>
<evidence type="ECO:0000313" key="2">
    <source>
        <dbReference type="Proteomes" id="UP000592180"/>
    </source>
</evidence>
<keyword evidence="2" id="KW-1185">Reference proteome</keyword>
<dbReference type="EMBL" id="JACHLE010000004">
    <property type="protein sequence ID" value="MBB4807526.1"/>
    <property type="molecule type" value="Genomic_DNA"/>
</dbReference>
<sequence>MKNIFIIIWALSSGVVFSQVAIGKTSVSSPSVSLDFGAENRGMILPWVTSTGAVTGVVNGTMVYDLADKKVKVKYASGWKDLSVETTGTTVDPLTTVDGVLIQNAATENAMAKTSIGAPTSAPGILVLEDTNKAMVLPKVASPHLNIINPSPGMIVYDTFNKQLAVFNGTNWSFWRQ</sequence>
<name>A0A840KEC3_9FLAO</name>
<dbReference type="AlphaFoldDB" id="A0A840KEC3"/>
<organism evidence="1 2">
    <name type="scientific">Chryseobacterium defluvii</name>
    <dbReference type="NCBI Taxonomy" id="160396"/>
    <lineage>
        <taxon>Bacteria</taxon>
        <taxon>Pseudomonadati</taxon>
        <taxon>Bacteroidota</taxon>
        <taxon>Flavobacteriia</taxon>
        <taxon>Flavobacteriales</taxon>
        <taxon>Weeksellaceae</taxon>
        <taxon>Chryseobacterium group</taxon>
        <taxon>Chryseobacterium</taxon>
    </lineage>
</organism>
<proteinExistence type="predicted"/>
<dbReference type="RefSeq" id="WP_184190515.1">
    <property type="nucleotide sequence ID" value="NZ_JACHLE010000004.1"/>
</dbReference>
<evidence type="ECO:0000313" key="1">
    <source>
        <dbReference type="EMBL" id="MBB4807526.1"/>
    </source>
</evidence>